<name>A0ABX2IQ53_9RHOB</name>
<proteinExistence type="predicted"/>
<dbReference type="EMBL" id="JABUFE010000002">
    <property type="protein sequence ID" value="NSX54146.1"/>
    <property type="molecule type" value="Genomic_DNA"/>
</dbReference>
<evidence type="ECO:0000256" key="1">
    <source>
        <dbReference type="SAM" id="SignalP"/>
    </source>
</evidence>
<evidence type="ECO:0000313" key="2">
    <source>
        <dbReference type="EMBL" id="NSX54146.1"/>
    </source>
</evidence>
<sequence>MFKFKTNLFAAIAMAISDPVFAEIPKDTTARYQVALYQNGQKIALTPDADHPFIVQGNLQADAFELIMPRFQCATNDKSDIDVVKAAVGIRTETDERARILKHILTSTDPKIRLNNPDATLFHGATGAPWYQTPQTHLVNLEQYDLLEPTIHAYFIDDRFAKANDETATILINSIIHFEDYSQQETELLRPGLTATLFIKVHDDQCIRTDKTVDILILTFR</sequence>
<keyword evidence="1" id="KW-0732">Signal</keyword>
<organism evidence="2 3">
    <name type="scientific">Parasulfitobacter algicola</name>
    <dbReference type="NCBI Taxonomy" id="2614809"/>
    <lineage>
        <taxon>Bacteria</taxon>
        <taxon>Pseudomonadati</taxon>
        <taxon>Pseudomonadota</taxon>
        <taxon>Alphaproteobacteria</taxon>
        <taxon>Rhodobacterales</taxon>
        <taxon>Roseobacteraceae</taxon>
        <taxon>Parasulfitobacter</taxon>
    </lineage>
</organism>
<gene>
    <name evidence="2" type="ORF">HRQ87_04960</name>
</gene>
<dbReference type="Proteomes" id="UP000777935">
    <property type="component" value="Unassembled WGS sequence"/>
</dbReference>
<reference evidence="2 3" key="1">
    <citation type="submission" date="2020-06" db="EMBL/GenBank/DDBJ databases">
        <title>Sulfitobacter algicola sp. nov., isolated from green algae.</title>
        <authorList>
            <person name="Wang C."/>
        </authorList>
    </citation>
    <scope>NUCLEOTIDE SEQUENCE [LARGE SCALE GENOMIC DNA]</scope>
    <source>
        <strain evidence="2 3">1151</strain>
    </source>
</reference>
<keyword evidence="3" id="KW-1185">Reference proteome</keyword>
<comment type="caution">
    <text evidence="2">The sequence shown here is derived from an EMBL/GenBank/DDBJ whole genome shotgun (WGS) entry which is preliminary data.</text>
</comment>
<feature type="chain" id="PRO_5046757739" evidence="1">
    <location>
        <begin position="23"/>
        <end position="221"/>
    </location>
</feature>
<protein>
    <submittedName>
        <fullName evidence="2">Uncharacterized protein</fullName>
    </submittedName>
</protein>
<dbReference type="RefSeq" id="WP_174135870.1">
    <property type="nucleotide sequence ID" value="NZ_JABUFE010000002.1"/>
</dbReference>
<accession>A0ABX2IQ53</accession>
<evidence type="ECO:0000313" key="3">
    <source>
        <dbReference type="Proteomes" id="UP000777935"/>
    </source>
</evidence>
<feature type="signal peptide" evidence="1">
    <location>
        <begin position="1"/>
        <end position="22"/>
    </location>
</feature>